<keyword evidence="4 5" id="KW-0378">Hydrolase</keyword>
<comment type="function">
    <text evidence="5">Toxic component of a toxin-antitoxin (TA) system. An RNase.</text>
</comment>
<dbReference type="OrthoDB" id="5082781at2"/>
<evidence type="ECO:0000313" key="7">
    <source>
        <dbReference type="EMBL" id="EAR23483.1"/>
    </source>
</evidence>
<evidence type="ECO:0000256" key="2">
    <source>
        <dbReference type="ARBA" id="ARBA00022722"/>
    </source>
</evidence>
<dbReference type="GO" id="GO:0090729">
    <property type="term" value="F:toxin activity"/>
    <property type="evidence" value="ECO:0007669"/>
    <property type="project" value="UniProtKB-KW"/>
</dbReference>
<dbReference type="GO" id="GO:0000287">
    <property type="term" value="F:magnesium ion binding"/>
    <property type="evidence" value="ECO:0007669"/>
    <property type="project" value="UniProtKB-UniRule"/>
</dbReference>
<comment type="caution">
    <text evidence="5">Lacks conserved residue(s) required for the propagation of feature annotation.</text>
</comment>
<dbReference type="EMBL" id="AAOF01000001">
    <property type="protein sequence ID" value="EAR23483.1"/>
    <property type="molecule type" value="Genomic_DNA"/>
</dbReference>
<comment type="similarity">
    <text evidence="5">Belongs to the PINc/VapC protein family.</text>
</comment>
<dbReference type="GO" id="GO:0004540">
    <property type="term" value="F:RNA nuclease activity"/>
    <property type="evidence" value="ECO:0007669"/>
    <property type="project" value="InterPro"/>
</dbReference>
<keyword evidence="8" id="KW-1185">Reference proteome</keyword>
<protein>
    <recommendedName>
        <fullName evidence="5">Ribonuclease VapC</fullName>
        <shortName evidence="5">RNase VapC</shortName>
        <ecNumber evidence="5">3.1.-.-</ecNumber>
    </recommendedName>
    <alternativeName>
        <fullName evidence="5">Toxin VapC</fullName>
    </alternativeName>
</protein>
<dbReference type="Pfam" id="PF01850">
    <property type="entry name" value="PIN"/>
    <property type="match status" value="1"/>
</dbReference>
<organism evidence="7 8">
    <name type="scientific">Nitrococcus mobilis Nb-231</name>
    <dbReference type="NCBI Taxonomy" id="314278"/>
    <lineage>
        <taxon>Bacteria</taxon>
        <taxon>Pseudomonadati</taxon>
        <taxon>Pseudomonadota</taxon>
        <taxon>Gammaproteobacteria</taxon>
        <taxon>Chromatiales</taxon>
        <taxon>Ectothiorhodospiraceae</taxon>
        <taxon>Nitrococcus</taxon>
    </lineage>
</organism>
<dbReference type="RefSeq" id="WP_005004848.1">
    <property type="nucleotide sequence ID" value="NZ_CH672427.1"/>
</dbReference>
<dbReference type="SUPFAM" id="SSF88723">
    <property type="entry name" value="PIN domain-like"/>
    <property type="match status" value="1"/>
</dbReference>
<keyword evidence="5" id="KW-0460">Magnesium</keyword>
<keyword evidence="3 5" id="KW-0479">Metal-binding</keyword>
<dbReference type="Gene3D" id="3.40.50.1010">
    <property type="entry name" value="5'-nuclease"/>
    <property type="match status" value="1"/>
</dbReference>
<dbReference type="InterPro" id="IPR002716">
    <property type="entry name" value="PIN_dom"/>
</dbReference>
<proteinExistence type="inferred from homology"/>
<feature type="domain" description="PIN" evidence="6">
    <location>
        <begin position="2"/>
        <end position="128"/>
    </location>
</feature>
<dbReference type="InterPro" id="IPR029060">
    <property type="entry name" value="PIN-like_dom_sf"/>
</dbReference>
<accession>A4BME5</accession>
<keyword evidence="1 5" id="KW-1277">Toxin-antitoxin system</keyword>
<name>A4BME5_9GAMM</name>
<gene>
    <name evidence="5" type="primary">vapC</name>
    <name evidence="7" type="ORF">NB231_16723</name>
</gene>
<dbReference type="HAMAP" id="MF_00265">
    <property type="entry name" value="VapC_Nob1"/>
    <property type="match status" value="1"/>
</dbReference>
<keyword evidence="5" id="KW-0800">Toxin</keyword>
<feature type="binding site" evidence="5">
    <location>
        <position position="5"/>
    </location>
    <ligand>
        <name>Mg(2+)</name>
        <dbReference type="ChEBI" id="CHEBI:18420"/>
    </ligand>
</feature>
<evidence type="ECO:0000256" key="4">
    <source>
        <dbReference type="ARBA" id="ARBA00022801"/>
    </source>
</evidence>
<dbReference type="AlphaFoldDB" id="A4BME5"/>
<dbReference type="eggNOG" id="COG1848">
    <property type="taxonomic scope" value="Bacteria"/>
</dbReference>
<dbReference type="EC" id="3.1.-.-" evidence="5"/>
<keyword evidence="2 5" id="KW-0540">Nuclease</keyword>
<dbReference type="GO" id="GO:0016787">
    <property type="term" value="F:hydrolase activity"/>
    <property type="evidence" value="ECO:0007669"/>
    <property type="project" value="UniProtKB-KW"/>
</dbReference>
<dbReference type="InterPro" id="IPR022907">
    <property type="entry name" value="VapC_family"/>
</dbReference>
<dbReference type="Proteomes" id="UP000003374">
    <property type="component" value="Unassembled WGS sequence"/>
</dbReference>
<sequence>MIFLDASAIIYLFEGDVEAQAAVRRALTELYTPGPSSPLAVSALSRLECRIRPLREGNTALLKRYDAFFMDPGLEVITLDTSVIDRAAELRAHQRLRTPHALQAVSLLVANDRGHFVTGGKDFAAVPGLRVRCLWDQK</sequence>
<reference evidence="7 8" key="1">
    <citation type="submission" date="2006-02" db="EMBL/GenBank/DDBJ databases">
        <authorList>
            <person name="Waterbury J."/>
            <person name="Ferriera S."/>
            <person name="Johnson J."/>
            <person name="Kravitz S."/>
            <person name="Halpern A."/>
            <person name="Remington K."/>
            <person name="Beeson K."/>
            <person name="Tran B."/>
            <person name="Rogers Y.-H."/>
            <person name="Friedman R."/>
            <person name="Venter J.C."/>
        </authorList>
    </citation>
    <scope>NUCLEOTIDE SEQUENCE [LARGE SCALE GENOMIC DNA]</scope>
    <source>
        <strain evidence="7 8">Nb-231</strain>
    </source>
</reference>
<evidence type="ECO:0000256" key="3">
    <source>
        <dbReference type="ARBA" id="ARBA00022723"/>
    </source>
</evidence>
<evidence type="ECO:0000313" key="8">
    <source>
        <dbReference type="Proteomes" id="UP000003374"/>
    </source>
</evidence>
<comment type="cofactor">
    <cofactor evidence="5">
        <name>Mg(2+)</name>
        <dbReference type="ChEBI" id="CHEBI:18420"/>
    </cofactor>
</comment>
<dbReference type="HOGENOM" id="CLU_125353_1_1_6"/>
<comment type="caution">
    <text evidence="7">The sequence shown here is derived from an EMBL/GenBank/DDBJ whole genome shotgun (WGS) entry which is preliminary data.</text>
</comment>
<evidence type="ECO:0000256" key="1">
    <source>
        <dbReference type="ARBA" id="ARBA00022649"/>
    </source>
</evidence>
<evidence type="ECO:0000256" key="5">
    <source>
        <dbReference type="HAMAP-Rule" id="MF_00265"/>
    </source>
</evidence>
<evidence type="ECO:0000259" key="6">
    <source>
        <dbReference type="Pfam" id="PF01850"/>
    </source>
</evidence>